<dbReference type="InterPro" id="IPR041694">
    <property type="entry name" value="ADH_N_2"/>
</dbReference>
<dbReference type="InterPro" id="IPR013149">
    <property type="entry name" value="ADH-like_C"/>
</dbReference>
<sequence length="332" mass="35592">MIAREIRLAARPTGMPKPSDFEIAEVEVPSPGEGQILVRNKVLSVDPYMRGRMSDAPNYAESYRVGEVMWGRAIGEVVESSVDSLRPGDFVMHGLGWREYATPEADEVRKVDPEVAPLSAYLGVLGMTGLTAYAGMVDIAGIKEGDHVFVSGAAGAVGSVAGQIAKLRGAARVVGSAGSAEKVRYLKEELGLDEAFNYKDGPVAAQLQTAAPDGVDVYFDNVGGDHLEAAIGAMNMNGRAALCGWISQYNATSPPVGPNNMGRIVGWRLRLQGFIVTDHNDRMPEFLAEAGEWVRTGRLKYAETIVEGFEHTPDAFMDMLAGKNTGKMVVSL</sequence>
<evidence type="ECO:0000256" key="1">
    <source>
        <dbReference type="ARBA" id="ARBA00023002"/>
    </source>
</evidence>
<dbReference type="FunFam" id="3.40.50.720:FF:000121">
    <property type="entry name" value="Prostaglandin reductase 2"/>
    <property type="match status" value="1"/>
</dbReference>
<proteinExistence type="predicted"/>
<gene>
    <name evidence="3" type="ORF">AOZ06_50700</name>
</gene>
<dbReference type="InterPro" id="IPR020843">
    <property type="entry name" value="ER"/>
</dbReference>
<dbReference type="SUPFAM" id="SSF51735">
    <property type="entry name" value="NAD(P)-binding Rossmann-fold domains"/>
    <property type="match status" value="1"/>
</dbReference>
<protein>
    <submittedName>
        <fullName evidence="3">NADP-dependent oxidoreductase</fullName>
    </submittedName>
</protein>
<accession>A0A0N9ICE1</accession>
<dbReference type="AlphaFoldDB" id="A0A0N9ICE1"/>
<dbReference type="PANTHER" id="PTHR43205">
    <property type="entry name" value="PROSTAGLANDIN REDUCTASE"/>
    <property type="match status" value="1"/>
</dbReference>
<dbReference type="RefSeq" id="WP_054295924.1">
    <property type="nucleotide sequence ID" value="NZ_CP012752.1"/>
</dbReference>
<dbReference type="Gene3D" id="3.40.50.720">
    <property type="entry name" value="NAD(P)-binding Rossmann-like Domain"/>
    <property type="match status" value="1"/>
</dbReference>
<dbReference type="OrthoDB" id="9805663at2"/>
<dbReference type="KEGG" id="kphy:AOZ06_50700"/>
<dbReference type="GO" id="GO:0016628">
    <property type="term" value="F:oxidoreductase activity, acting on the CH-CH group of donors, NAD or NADP as acceptor"/>
    <property type="evidence" value="ECO:0007669"/>
    <property type="project" value="InterPro"/>
</dbReference>
<keyword evidence="4" id="KW-1185">Reference proteome</keyword>
<evidence type="ECO:0000259" key="2">
    <source>
        <dbReference type="SMART" id="SM00829"/>
    </source>
</evidence>
<dbReference type="EMBL" id="CP012752">
    <property type="protein sequence ID" value="ALG14052.1"/>
    <property type="molecule type" value="Genomic_DNA"/>
</dbReference>
<dbReference type="Gene3D" id="3.90.180.10">
    <property type="entry name" value="Medium-chain alcohol dehydrogenases, catalytic domain"/>
    <property type="match status" value="1"/>
</dbReference>
<dbReference type="PANTHER" id="PTHR43205:SF7">
    <property type="entry name" value="PROSTAGLANDIN REDUCTASE 1"/>
    <property type="match status" value="1"/>
</dbReference>
<dbReference type="Pfam" id="PF16884">
    <property type="entry name" value="ADH_N_2"/>
    <property type="match status" value="1"/>
</dbReference>
<dbReference type="Pfam" id="PF00107">
    <property type="entry name" value="ADH_zinc_N"/>
    <property type="match status" value="1"/>
</dbReference>
<dbReference type="InterPro" id="IPR036291">
    <property type="entry name" value="NAD(P)-bd_dom_sf"/>
</dbReference>
<name>A0A0N9ICE1_9PSEU</name>
<evidence type="ECO:0000313" key="3">
    <source>
        <dbReference type="EMBL" id="ALG14052.1"/>
    </source>
</evidence>
<dbReference type="STRING" id="860235.AOZ06_50700"/>
<reference evidence="3 4" key="1">
    <citation type="submission" date="2015-07" db="EMBL/GenBank/DDBJ databases">
        <title>Genome sequencing of Kibdelosporangium phytohabitans.</title>
        <authorList>
            <person name="Qin S."/>
            <person name="Xing K."/>
        </authorList>
    </citation>
    <scope>NUCLEOTIDE SEQUENCE [LARGE SCALE GENOMIC DNA]</scope>
    <source>
        <strain evidence="3 4">KLBMP1111</strain>
    </source>
</reference>
<dbReference type="SUPFAM" id="SSF50129">
    <property type="entry name" value="GroES-like"/>
    <property type="match status" value="1"/>
</dbReference>
<dbReference type="CDD" id="cd05288">
    <property type="entry name" value="PGDH"/>
    <property type="match status" value="1"/>
</dbReference>
<dbReference type="Proteomes" id="UP000063699">
    <property type="component" value="Chromosome"/>
</dbReference>
<dbReference type="InterPro" id="IPR011032">
    <property type="entry name" value="GroES-like_sf"/>
</dbReference>
<feature type="domain" description="Enoyl reductase (ER)" evidence="2">
    <location>
        <begin position="14"/>
        <end position="330"/>
    </location>
</feature>
<dbReference type="SMART" id="SM00829">
    <property type="entry name" value="PKS_ER"/>
    <property type="match status" value="1"/>
</dbReference>
<organism evidence="3 4">
    <name type="scientific">Kibdelosporangium phytohabitans</name>
    <dbReference type="NCBI Taxonomy" id="860235"/>
    <lineage>
        <taxon>Bacteria</taxon>
        <taxon>Bacillati</taxon>
        <taxon>Actinomycetota</taxon>
        <taxon>Actinomycetes</taxon>
        <taxon>Pseudonocardiales</taxon>
        <taxon>Pseudonocardiaceae</taxon>
        <taxon>Kibdelosporangium</taxon>
    </lineage>
</organism>
<dbReference type="InterPro" id="IPR045010">
    <property type="entry name" value="MDR_fam"/>
</dbReference>
<keyword evidence="1" id="KW-0560">Oxidoreductase</keyword>
<evidence type="ECO:0000313" key="4">
    <source>
        <dbReference type="Proteomes" id="UP000063699"/>
    </source>
</evidence>